<evidence type="ECO:0000313" key="2">
    <source>
        <dbReference type="Proteomes" id="UP000298653"/>
    </source>
</evidence>
<dbReference type="Proteomes" id="UP000298653">
    <property type="component" value="Chromosome"/>
</dbReference>
<reference evidence="1 2" key="1">
    <citation type="submission" date="2019-05" db="EMBL/GenBank/DDBJ databases">
        <title>Complete genome sequencing of Anaerostipes rhamnosivorans.</title>
        <authorList>
            <person name="Bui T.P.N."/>
            <person name="de Vos W.M."/>
        </authorList>
    </citation>
    <scope>NUCLEOTIDE SEQUENCE [LARGE SCALE GENOMIC DNA]</scope>
    <source>
        <strain evidence="1 2">1y2</strain>
    </source>
</reference>
<dbReference type="EMBL" id="CP040058">
    <property type="protein sequence ID" value="QCP36845.1"/>
    <property type="molecule type" value="Genomic_DNA"/>
</dbReference>
<gene>
    <name evidence="1" type="ORF">AR1Y2_3391</name>
</gene>
<dbReference type="RefSeq" id="WP_137330015.1">
    <property type="nucleotide sequence ID" value="NZ_CP040058.1"/>
</dbReference>
<name>A0A4P8IIY0_9FIRM</name>
<dbReference type="OrthoDB" id="2057847at2"/>
<protein>
    <submittedName>
        <fullName evidence="1">Uncharacterized protein</fullName>
    </submittedName>
</protein>
<dbReference type="KEGG" id="arf:AR1Y2_3391"/>
<evidence type="ECO:0000313" key="1">
    <source>
        <dbReference type="EMBL" id="QCP36845.1"/>
    </source>
</evidence>
<keyword evidence="2" id="KW-1185">Reference proteome</keyword>
<organism evidence="1 2">
    <name type="scientific">Anaerostipes rhamnosivorans</name>
    <dbReference type="NCBI Taxonomy" id="1229621"/>
    <lineage>
        <taxon>Bacteria</taxon>
        <taxon>Bacillati</taxon>
        <taxon>Bacillota</taxon>
        <taxon>Clostridia</taxon>
        <taxon>Lachnospirales</taxon>
        <taxon>Lachnospiraceae</taxon>
        <taxon>Anaerostipes</taxon>
    </lineage>
</organism>
<dbReference type="AlphaFoldDB" id="A0A4P8IIY0"/>
<accession>A0A4P8IIY0</accession>
<sequence length="117" mass="13485">MEMLKREKIRSRMVELASQSDGRKGLYCICSHLGWAGVLSNSGRVEVLLEGIPGKIRTESIRIDRRIPGDWLENYQITAEKLCFDHYIPGEIMFKAEDEHGREKNIVLHLKLRGSFL</sequence>
<proteinExistence type="predicted"/>